<feature type="compositionally biased region" description="Low complexity" evidence="1">
    <location>
        <begin position="91"/>
        <end position="107"/>
    </location>
</feature>
<evidence type="ECO:0000313" key="3">
    <source>
        <dbReference type="Proteomes" id="UP000308730"/>
    </source>
</evidence>
<feature type="compositionally biased region" description="Polar residues" evidence="1">
    <location>
        <begin position="149"/>
        <end position="173"/>
    </location>
</feature>
<evidence type="ECO:0000313" key="2">
    <source>
        <dbReference type="EMBL" id="THH29990.1"/>
    </source>
</evidence>
<keyword evidence="3" id="KW-1185">Reference proteome</keyword>
<comment type="caution">
    <text evidence="2">The sequence shown here is derived from an EMBL/GenBank/DDBJ whole genome shotgun (WGS) entry which is preliminary data.</text>
</comment>
<feature type="compositionally biased region" description="Basic and acidic residues" evidence="1">
    <location>
        <begin position="22"/>
        <end position="31"/>
    </location>
</feature>
<dbReference type="Proteomes" id="UP000308730">
    <property type="component" value="Unassembled WGS sequence"/>
</dbReference>
<feature type="region of interest" description="Disordered" evidence="1">
    <location>
        <begin position="191"/>
        <end position="223"/>
    </location>
</feature>
<feature type="compositionally biased region" description="Low complexity" evidence="1">
    <location>
        <begin position="201"/>
        <end position="213"/>
    </location>
</feature>
<sequence length="247" mass="28110">MAPPALHHSPQQQSASMDWEDMVLRKERAEQHQSSPVSAGYPISPVSTTQTHASYSYPPASSTSRQMTMAQVYMQPMPQSYPHSAHAADRQQQQQQQHQQQQQQQQQSDVYSDSFLDRRYSYSQPSYSSGGHDSSHMQHHHAQQQQHSPTTSVQQSTIPPHRGNTSLQQQQPISYAHRRSITEAQGYRPVVMNQPTPSLPQQQQQQQHVQQQHPHAVRIPTPSGMQRDVVAPMRAVYDIEPRVGRMS</sequence>
<dbReference type="OrthoDB" id="2552152at2759"/>
<feature type="region of interest" description="Disordered" evidence="1">
    <location>
        <begin position="1"/>
        <end position="173"/>
    </location>
</feature>
<dbReference type="EMBL" id="SGPM01000098">
    <property type="protein sequence ID" value="THH29990.1"/>
    <property type="molecule type" value="Genomic_DNA"/>
</dbReference>
<gene>
    <name evidence="2" type="ORF">EUX98_g4202</name>
</gene>
<protein>
    <submittedName>
        <fullName evidence="2">Uncharacterized protein</fullName>
    </submittedName>
</protein>
<name>A0A4S4N2M0_9APHY</name>
<dbReference type="AlphaFoldDB" id="A0A4S4N2M0"/>
<evidence type="ECO:0000256" key="1">
    <source>
        <dbReference type="SAM" id="MobiDB-lite"/>
    </source>
</evidence>
<organism evidence="2 3">
    <name type="scientific">Antrodiella citrinella</name>
    <dbReference type="NCBI Taxonomy" id="2447956"/>
    <lineage>
        <taxon>Eukaryota</taxon>
        <taxon>Fungi</taxon>
        <taxon>Dikarya</taxon>
        <taxon>Basidiomycota</taxon>
        <taxon>Agaricomycotina</taxon>
        <taxon>Agaricomycetes</taxon>
        <taxon>Polyporales</taxon>
        <taxon>Steccherinaceae</taxon>
        <taxon>Antrodiella</taxon>
    </lineage>
</organism>
<feature type="compositionally biased region" description="Low complexity" evidence="1">
    <location>
        <begin position="121"/>
        <end position="132"/>
    </location>
</feature>
<proteinExistence type="predicted"/>
<feature type="compositionally biased region" description="Low complexity" evidence="1">
    <location>
        <begin position="51"/>
        <end position="64"/>
    </location>
</feature>
<reference evidence="2 3" key="1">
    <citation type="submission" date="2019-02" db="EMBL/GenBank/DDBJ databases">
        <title>Genome sequencing of the rare red list fungi Antrodiella citrinella (Flaviporus citrinellus).</title>
        <authorList>
            <person name="Buettner E."/>
            <person name="Kellner H."/>
        </authorList>
    </citation>
    <scope>NUCLEOTIDE SEQUENCE [LARGE SCALE GENOMIC DNA]</scope>
    <source>
        <strain evidence="2 3">DSM 108506</strain>
    </source>
</reference>
<accession>A0A4S4N2M0</accession>